<dbReference type="GO" id="GO:0005990">
    <property type="term" value="P:lactose catabolic process"/>
    <property type="evidence" value="ECO:0007669"/>
    <property type="project" value="TreeGrafter"/>
</dbReference>
<dbReference type="Pfam" id="PF02836">
    <property type="entry name" value="Glyco_hydro_2_C"/>
    <property type="match status" value="1"/>
</dbReference>
<evidence type="ECO:0000256" key="2">
    <source>
        <dbReference type="ARBA" id="ARBA00001913"/>
    </source>
</evidence>
<dbReference type="EMBL" id="CP119311">
    <property type="protein sequence ID" value="WEK38165.1"/>
    <property type="molecule type" value="Genomic_DNA"/>
</dbReference>
<evidence type="ECO:0000256" key="8">
    <source>
        <dbReference type="ARBA" id="ARBA00023295"/>
    </source>
</evidence>
<feature type="chain" id="PRO_5042479780" description="Beta-galactosidase" evidence="11">
    <location>
        <begin position="20"/>
        <end position="1039"/>
    </location>
</feature>
<keyword evidence="8 10" id="KW-0326">Glycosidase</keyword>
<sequence length="1039" mass="118745">MKQSLILLSLMSMGQLLQAQSVAPAEWENPQIFGINKEAPRATALPYDSETAARADQYTASPYYRSLNGQWKFNWVKKPADRPVDFYREEYDVSKWKEFPVPGNWEINGYGTPIYTNITYPFPKNPPYIDHKDNPVGSYKRSFELPAGWNGRRIFLHFESGVAAMYIWINGQKIGYSEDAKNPAEFDITEYVKTGKNNIAIEAYRWSDGSYMEDQDMWRFSGFDRSIYLYSTDQLRIQDFFVHTHFPDASLRSAELSVELQLKKYSPVLNATVQLQLLDAAGKKVADRTAPVTMGVESISSVSLKQLVKQPKLWSNETPVLYTLLLTLKSKEGRIIEATSTRIGFRKVEIKGGQLQVNGKAILVRGVNLHEFNYKTGHVQDEATMRRDIALMKQHNINAVRTSHYPQAPLWYKLCDEYGLFLVDEANIENHGMGVSYDRGLDTSRHPAYQPEWAGAHRDRIVRLLERDKNHPSVIIWSMGNECGNGQVFHEMYDWLKKRDPSRPVLFEQAEEHRNTDIVSPMYPSMDYMKEYAARKDVTRPYIMCEYSHAMGNSNGNFQEYFDIMAAGKHMQGGFIWEWLNHGLPAVDESGRNYWAYGGDIGGYQYTNDNNFCMDGLVTPDRKPHPGMAEVKKVYQDILFHPKDLSKGLISVTNRFLYRDLASYTFKWILRRNGLLVKSGELAISQPAGTTRTVRVPYTILNPQPGQEFWLELYAYTKNGTEMVPAEHEVAREQFLLQGDYFAAQPAASGAIPVKDMETLLELGPAGRKVLFNKINGELLYFGYNGRRLLNGSPEPDFWRAPTDNDFGADMQYKLNAWRMAGRNRQFKKMDIRKEEGQVVVTVLYNLVDVPGNYTLTYTVTADGKLQVDADWQSTAAHTPELPRFGMLWRLPAEFDQFSYLGRGPWENYADRNTSSFIGEYSSSVAEQAVPYFRPQENGNKTDVRWCSLTDKNGFGIRVTGKQPLSVKVANNPAEDLDPGMSKKQQHPKDVLPRPEVFLNLDLRQRGVGGDNSWGADPHPPYQLTEKSYRYGFVIEAIQ</sequence>
<dbReference type="SUPFAM" id="SSF49303">
    <property type="entry name" value="beta-Galactosidase/glucuronidase domain"/>
    <property type="match status" value="2"/>
</dbReference>
<dbReference type="PROSITE" id="PS00608">
    <property type="entry name" value="GLYCOSYL_HYDROL_F2_2"/>
    <property type="match status" value="1"/>
</dbReference>
<dbReference type="InterPro" id="IPR036156">
    <property type="entry name" value="Beta-gal/glucu_dom_sf"/>
</dbReference>
<dbReference type="InterPro" id="IPR050347">
    <property type="entry name" value="Bact_Beta-galactosidase"/>
</dbReference>
<dbReference type="GO" id="GO:0030246">
    <property type="term" value="F:carbohydrate binding"/>
    <property type="evidence" value="ECO:0007669"/>
    <property type="project" value="InterPro"/>
</dbReference>
<dbReference type="InterPro" id="IPR014718">
    <property type="entry name" value="GH-type_carb-bd"/>
</dbReference>
<keyword evidence="7" id="KW-0106">Calcium</keyword>
<dbReference type="Proteomes" id="UP001220610">
    <property type="component" value="Chromosome"/>
</dbReference>
<evidence type="ECO:0000256" key="6">
    <source>
        <dbReference type="ARBA" id="ARBA00022801"/>
    </source>
</evidence>
<keyword evidence="11" id="KW-0732">Signal</keyword>
<dbReference type="Pfam" id="PF02837">
    <property type="entry name" value="Glyco_hydro_2_N"/>
    <property type="match status" value="1"/>
</dbReference>
<evidence type="ECO:0000256" key="11">
    <source>
        <dbReference type="SAM" id="SignalP"/>
    </source>
</evidence>
<dbReference type="InterPro" id="IPR004199">
    <property type="entry name" value="B-gal_small/dom_5"/>
</dbReference>
<evidence type="ECO:0000256" key="3">
    <source>
        <dbReference type="ARBA" id="ARBA00007401"/>
    </source>
</evidence>
<dbReference type="AlphaFoldDB" id="A0AAJ6BHX5"/>
<dbReference type="InterPro" id="IPR032312">
    <property type="entry name" value="LacZ_4"/>
</dbReference>
<proteinExistence type="inferred from homology"/>
<organism evidence="13 14">
    <name type="scientific">Candidatus Pseudobacter hemicellulosilyticus</name>
    <dbReference type="NCBI Taxonomy" id="3121375"/>
    <lineage>
        <taxon>Bacteria</taxon>
        <taxon>Pseudomonadati</taxon>
        <taxon>Bacteroidota</taxon>
        <taxon>Chitinophagia</taxon>
        <taxon>Chitinophagales</taxon>
        <taxon>Chitinophagaceae</taxon>
        <taxon>Pseudobacter</taxon>
    </lineage>
</organism>
<dbReference type="SUPFAM" id="SSF51445">
    <property type="entry name" value="(Trans)glycosidases"/>
    <property type="match status" value="1"/>
</dbReference>
<dbReference type="InterPro" id="IPR006104">
    <property type="entry name" value="Glyco_hydro_2_N"/>
</dbReference>
<comment type="cofactor">
    <cofactor evidence="2">
        <name>Ca(2+)</name>
        <dbReference type="ChEBI" id="CHEBI:29108"/>
    </cofactor>
</comment>
<evidence type="ECO:0000256" key="7">
    <source>
        <dbReference type="ARBA" id="ARBA00022837"/>
    </source>
</evidence>
<reference evidence="13" key="1">
    <citation type="submission" date="2023-03" db="EMBL/GenBank/DDBJ databases">
        <title>Andean soil-derived lignocellulolytic bacterial consortium as a source of novel taxa and putative plastic-active enzymes.</title>
        <authorList>
            <person name="Diaz-Garcia L."/>
            <person name="Chuvochina M."/>
            <person name="Feuerriegel G."/>
            <person name="Bunk B."/>
            <person name="Sproer C."/>
            <person name="Streit W.R."/>
            <person name="Rodriguez L.M."/>
            <person name="Overmann J."/>
            <person name="Jimenez D.J."/>
        </authorList>
    </citation>
    <scope>NUCLEOTIDE SEQUENCE</scope>
    <source>
        <strain evidence="13">MAG 7</strain>
    </source>
</reference>
<dbReference type="GO" id="GO:0004565">
    <property type="term" value="F:beta-galactosidase activity"/>
    <property type="evidence" value="ECO:0007669"/>
    <property type="project" value="UniProtKB-EC"/>
</dbReference>
<dbReference type="PROSITE" id="PS00719">
    <property type="entry name" value="GLYCOSYL_HYDROL_F2_1"/>
    <property type="match status" value="1"/>
</dbReference>
<evidence type="ECO:0000256" key="5">
    <source>
        <dbReference type="ARBA" id="ARBA00012756"/>
    </source>
</evidence>
<dbReference type="Pfam" id="PF00703">
    <property type="entry name" value="Glyco_hydro_2"/>
    <property type="match status" value="1"/>
</dbReference>
<dbReference type="GO" id="GO:0009341">
    <property type="term" value="C:beta-galactosidase complex"/>
    <property type="evidence" value="ECO:0007669"/>
    <property type="project" value="InterPro"/>
</dbReference>
<dbReference type="SUPFAM" id="SSF49785">
    <property type="entry name" value="Galactose-binding domain-like"/>
    <property type="match status" value="1"/>
</dbReference>
<dbReference type="InterPro" id="IPR011013">
    <property type="entry name" value="Gal_mutarotase_sf_dom"/>
</dbReference>
<comment type="catalytic activity">
    <reaction evidence="1 10">
        <text>Hydrolysis of terminal non-reducing beta-D-galactose residues in beta-D-galactosides.</text>
        <dbReference type="EC" id="3.2.1.23"/>
    </reaction>
</comment>
<evidence type="ECO:0000259" key="12">
    <source>
        <dbReference type="SMART" id="SM01038"/>
    </source>
</evidence>
<dbReference type="Gene3D" id="2.70.98.10">
    <property type="match status" value="1"/>
</dbReference>
<comment type="similarity">
    <text evidence="3 10">Belongs to the glycosyl hydrolase 2 family.</text>
</comment>
<dbReference type="PRINTS" id="PR00132">
    <property type="entry name" value="GLHYDRLASE2"/>
</dbReference>
<dbReference type="InterPro" id="IPR006102">
    <property type="entry name" value="Ig-like_GH2"/>
</dbReference>
<dbReference type="InterPro" id="IPR006103">
    <property type="entry name" value="Glyco_hydro_2_cat"/>
</dbReference>
<dbReference type="SUPFAM" id="SSF74650">
    <property type="entry name" value="Galactose mutarotase-like"/>
    <property type="match status" value="1"/>
</dbReference>
<keyword evidence="6 10" id="KW-0378">Hydrolase</keyword>
<name>A0AAJ6BHX5_9BACT</name>
<evidence type="ECO:0000256" key="10">
    <source>
        <dbReference type="RuleBase" id="RU361154"/>
    </source>
</evidence>
<evidence type="ECO:0000256" key="1">
    <source>
        <dbReference type="ARBA" id="ARBA00001412"/>
    </source>
</evidence>
<protein>
    <recommendedName>
        <fullName evidence="5 10">Beta-galactosidase</fullName>
        <ecNumber evidence="5 10">3.2.1.23</ecNumber>
    </recommendedName>
    <alternativeName>
        <fullName evidence="9 10">Lactase</fullName>
    </alternativeName>
</protein>
<dbReference type="SMART" id="SM01038">
    <property type="entry name" value="Bgal_small_N"/>
    <property type="match status" value="1"/>
</dbReference>
<evidence type="ECO:0000256" key="9">
    <source>
        <dbReference type="ARBA" id="ARBA00032230"/>
    </source>
</evidence>
<evidence type="ECO:0000256" key="4">
    <source>
        <dbReference type="ARBA" id="ARBA00011245"/>
    </source>
</evidence>
<comment type="subunit">
    <text evidence="4">Monomer.</text>
</comment>
<dbReference type="PANTHER" id="PTHR46323:SF2">
    <property type="entry name" value="BETA-GALACTOSIDASE"/>
    <property type="match status" value="1"/>
</dbReference>
<dbReference type="InterPro" id="IPR023232">
    <property type="entry name" value="Glyco_hydro_2_AS"/>
</dbReference>
<gene>
    <name evidence="13" type="ORF">P0Y53_11725</name>
</gene>
<dbReference type="InterPro" id="IPR008979">
    <property type="entry name" value="Galactose-bd-like_sf"/>
</dbReference>
<evidence type="ECO:0000313" key="13">
    <source>
        <dbReference type="EMBL" id="WEK38165.1"/>
    </source>
</evidence>
<dbReference type="Gene3D" id="2.60.120.260">
    <property type="entry name" value="Galactose-binding domain-like"/>
    <property type="match status" value="1"/>
</dbReference>
<dbReference type="InterPro" id="IPR023230">
    <property type="entry name" value="Glyco_hydro_2_CS"/>
</dbReference>
<dbReference type="InterPro" id="IPR017853">
    <property type="entry name" value="GH"/>
</dbReference>
<dbReference type="Pfam" id="PF02929">
    <property type="entry name" value="Bgal_small_N"/>
    <property type="match status" value="1"/>
</dbReference>
<dbReference type="Gene3D" id="2.60.40.10">
    <property type="entry name" value="Immunoglobulins"/>
    <property type="match status" value="2"/>
</dbReference>
<dbReference type="InterPro" id="IPR006101">
    <property type="entry name" value="Glyco_hydro_2"/>
</dbReference>
<evidence type="ECO:0000313" key="14">
    <source>
        <dbReference type="Proteomes" id="UP001220610"/>
    </source>
</evidence>
<feature type="domain" description="Beta galactosidase small chain/" evidence="12">
    <location>
        <begin position="762"/>
        <end position="1036"/>
    </location>
</feature>
<dbReference type="EC" id="3.2.1.23" evidence="5 10"/>
<dbReference type="PANTHER" id="PTHR46323">
    <property type="entry name" value="BETA-GALACTOSIDASE"/>
    <property type="match status" value="1"/>
</dbReference>
<accession>A0AAJ6BHX5</accession>
<dbReference type="Gene3D" id="3.20.20.80">
    <property type="entry name" value="Glycosidases"/>
    <property type="match status" value="1"/>
</dbReference>
<feature type="signal peptide" evidence="11">
    <location>
        <begin position="1"/>
        <end position="19"/>
    </location>
</feature>
<dbReference type="InterPro" id="IPR013783">
    <property type="entry name" value="Ig-like_fold"/>
</dbReference>
<dbReference type="Pfam" id="PF16353">
    <property type="entry name" value="LacZ_4"/>
    <property type="match status" value="1"/>
</dbReference>